<proteinExistence type="predicted"/>
<dbReference type="EMBL" id="CP102774">
    <property type="protein sequence ID" value="UZF89008.1"/>
    <property type="molecule type" value="Genomic_DNA"/>
</dbReference>
<reference evidence="1" key="1">
    <citation type="submission" date="2022-08" db="EMBL/GenBank/DDBJ databases">
        <title>Complete Genome Sequences of 2 Bosea sp. soil isolates.</title>
        <authorList>
            <person name="Alvarez Arevalo M."/>
            <person name="Sterndorff E.B."/>
            <person name="Faurdal D."/>
            <person name="Joergensen T.S."/>
            <person name="Weber T."/>
        </authorList>
    </citation>
    <scope>NUCLEOTIDE SEQUENCE</scope>
    <source>
        <strain evidence="1">NBC_00436</strain>
    </source>
</reference>
<dbReference type="AlphaFoldDB" id="A0A9E8CTI5"/>
<sequence length="112" mass="12480">MISKFVSKWWVFMPPLAGVFGFMIVTPAASETYTITREQCVSIRAAMLQLTDTVLLAFRFDDELAKFQSGMNTSPGADFLRMMPKSDASKSWNAEIVAKGVRALKEACKIPH</sequence>
<name>A0A9E8CTI5_9HYPH</name>
<organism evidence="1">
    <name type="scientific">Bosea sp. NBC_00436</name>
    <dbReference type="NCBI Taxonomy" id="2969620"/>
    <lineage>
        <taxon>Bacteria</taxon>
        <taxon>Pseudomonadati</taxon>
        <taxon>Pseudomonadota</taxon>
        <taxon>Alphaproteobacteria</taxon>
        <taxon>Hyphomicrobiales</taxon>
        <taxon>Boseaceae</taxon>
        <taxon>Bosea</taxon>
    </lineage>
</organism>
<evidence type="ECO:0000313" key="1">
    <source>
        <dbReference type="EMBL" id="UZF89008.1"/>
    </source>
</evidence>
<protein>
    <submittedName>
        <fullName evidence="1">Uncharacterized protein</fullName>
    </submittedName>
</protein>
<gene>
    <name evidence="1" type="ORF">NWE54_09575</name>
</gene>
<accession>A0A9E8CTI5</accession>